<accession>A0ABY8F1K7</accession>
<comment type="cofactor">
    <cofactor evidence="1">
        <name>Zn(2+)</name>
        <dbReference type="ChEBI" id="CHEBI:29105"/>
    </cofactor>
    <text evidence="1">Binds 1 zinc ion per subunit.</text>
</comment>
<evidence type="ECO:0000313" key="5">
    <source>
        <dbReference type="Proteomes" id="UP001209803"/>
    </source>
</evidence>
<sequence length="507" mass="54992">MTQRRAFTAVLATETNTFSPIRIDIDAFEASLLARPGEHPDTPTLCSAVVTVGRKFAEDNDWQLIEGTSAWADPAGLVSRDCYELLRDEILEQLRTNGPFDVLVLGLHGAMVAAEYDDPEGDFLTRVRKIVGPTVPIIATMDPHSHLTRKRVSAANALIAFKEFPHTDFVERAEDAWRLAGETVAGRTQPVMSVFDPKMIDVFPTSKEPMRGFVDEMIALEAGTPGILSLSLVHGFMAGDVPEMGSKILVVTNDDRLLGDRVAKELGAKLYSLRGKVRNPELTPSEAFDKALGCKGCPVTIADMWDNPGGGTAGDSTILLAEALRRGITGIAFGSIWDPIAVKLCHAAGEGTSMKLRFGAKSAPETGNPIDAEVDVIRNVKNATQIFGDSIVPIGDATWIKVHGIDVILNSTRAQCFDTSLFTNFGIELADLKIVVVKSTNHFYRSFAEISPLILYCSAGQPYPNDPRKTPYEKAPRDIWPILDNTMAPAEDEQGNLKATGRSGGLL</sequence>
<comment type="function">
    <text evidence="1">Involved in peptidolytic degradation of cyclic heptapeptide hepatotoxin microcystin (MC).</text>
</comment>
<proteinExistence type="inferred from homology"/>
<keyword evidence="1" id="KW-0378">Hydrolase</keyword>
<keyword evidence="5" id="KW-1185">Reference proteome</keyword>
<evidence type="ECO:0000256" key="1">
    <source>
        <dbReference type="PIRNR" id="PIRNR012702"/>
    </source>
</evidence>
<name>A0ABY8F1K7_9HYPH</name>
<protein>
    <recommendedName>
        <fullName evidence="1">Microcystinase C</fullName>
        <shortName evidence="1">MlrC</shortName>
    </recommendedName>
</protein>
<keyword evidence="1" id="KW-0479">Metal-binding</keyword>
<evidence type="ECO:0000259" key="2">
    <source>
        <dbReference type="Pfam" id="PF07171"/>
    </source>
</evidence>
<dbReference type="Proteomes" id="UP001209803">
    <property type="component" value="Chromosome"/>
</dbReference>
<keyword evidence="1" id="KW-0482">Metalloprotease</keyword>
<dbReference type="PIRSF" id="PIRSF012702">
    <property type="entry name" value="UCP012702"/>
    <property type="match status" value="1"/>
</dbReference>
<reference evidence="4 5" key="1">
    <citation type="submission" date="2023-03" db="EMBL/GenBank/DDBJ databases">
        <title>Roseibium porphyridii sp. nov. and Roseibium rhodosorbium sp. nov. isolated from marine algae, Porphyridium cruentum and Rhodosorus marinus, respectively.</title>
        <authorList>
            <person name="Lee M.W."/>
            <person name="Choi B.J."/>
            <person name="Lee J.K."/>
            <person name="Choi D.G."/>
            <person name="Baek J.H."/>
            <person name="Bayburt H."/>
            <person name="Kim J.M."/>
            <person name="Han D.M."/>
            <person name="Kim K.H."/>
            <person name="Jeon C.O."/>
        </authorList>
    </citation>
    <scope>NUCLEOTIDE SEQUENCE [LARGE SCALE GENOMIC DNA]</scope>
    <source>
        <strain evidence="4 5">KMA01</strain>
    </source>
</reference>
<dbReference type="InterPro" id="IPR010799">
    <property type="entry name" value="MlrC_C"/>
</dbReference>
<dbReference type="RefSeq" id="WP_152501956.1">
    <property type="nucleotide sequence ID" value="NZ_CP120863.1"/>
</dbReference>
<dbReference type="Pfam" id="PF07364">
    <property type="entry name" value="DUF1485"/>
    <property type="match status" value="1"/>
</dbReference>
<dbReference type="InterPro" id="IPR009197">
    <property type="entry name" value="MlrC"/>
</dbReference>
<dbReference type="EMBL" id="CP120863">
    <property type="protein sequence ID" value="WFE87720.1"/>
    <property type="molecule type" value="Genomic_DNA"/>
</dbReference>
<feature type="domain" description="Microcystin LR degradation protein MlrC N-terminal" evidence="3">
    <location>
        <begin position="5"/>
        <end position="292"/>
    </location>
</feature>
<dbReference type="InterPro" id="IPR015995">
    <property type="entry name" value="MlrC_N"/>
</dbReference>
<dbReference type="Pfam" id="PF07171">
    <property type="entry name" value="MlrC_C"/>
    <property type="match status" value="1"/>
</dbReference>
<keyword evidence="1" id="KW-0645">Protease</keyword>
<evidence type="ECO:0000313" key="4">
    <source>
        <dbReference type="EMBL" id="WFE87720.1"/>
    </source>
</evidence>
<evidence type="ECO:0000259" key="3">
    <source>
        <dbReference type="Pfam" id="PF07364"/>
    </source>
</evidence>
<feature type="domain" description="Microcystin LR degradation protein MlrC C-terminal" evidence="2">
    <location>
        <begin position="301"/>
        <end position="474"/>
    </location>
</feature>
<gene>
    <name evidence="4" type="ORF">K1718_16295</name>
</gene>
<organism evidence="4 5">
    <name type="scientific">Roseibium porphyridii</name>
    <dbReference type="NCBI Taxonomy" id="2866279"/>
    <lineage>
        <taxon>Bacteria</taxon>
        <taxon>Pseudomonadati</taxon>
        <taxon>Pseudomonadota</taxon>
        <taxon>Alphaproteobacteria</taxon>
        <taxon>Hyphomicrobiales</taxon>
        <taxon>Stappiaceae</taxon>
        <taxon>Roseibium</taxon>
    </lineage>
</organism>
<comment type="similarity">
    <text evidence="1">Belongs to the peptidase M81 family.</text>
</comment>